<protein>
    <submittedName>
        <fullName evidence="1">Unannotated protein</fullName>
    </submittedName>
</protein>
<sequence>MDLVDEQHIALTQLGENRCEVARALERGPRGDVQVHAHLGSDDASHGGLAEARRTRKQEVVDGLVAAAGRLDDDGEMLFEFALADKIAESARTKPNLVAFFDLVVDPWVEEFFTHVSPLTTAAHRATE</sequence>
<gene>
    <name evidence="1" type="ORF">UFOPK2992_00557</name>
</gene>
<dbReference type="AlphaFoldDB" id="A0A6J6X9C5"/>
<proteinExistence type="predicted"/>
<dbReference type="EMBL" id="CAFAAI010000075">
    <property type="protein sequence ID" value="CAB4792795.1"/>
    <property type="molecule type" value="Genomic_DNA"/>
</dbReference>
<accession>A0A6J6X9C5</accession>
<organism evidence="1">
    <name type="scientific">freshwater metagenome</name>
    <dbReference type="NCBI Taxonomy" id="449393"/>
    <lineage>
        <taxon>unclassified sequences</taxon>
        <taxon>metagenomes</taxon>
        <taxon>ecological metagenomes</taxon>
    </lineage>
</organism>
<name>A0A6J6X9C5_9ZZZZ</name>
<reference evidence="1" key="1">
    <citation type="submission" date="2020-05" db="EMBL/GenBank/DDBJ databases">
        <authorList>
            <person name="Chiriac C."/>
            <person name="Salcher M."/>
            <person name="Ghai R."/>
            <person name="Kavagutti S V."/>
        </authorList>
    </citation>
    <scope>NUCLEOTIDE SEQUENCE</scope>
</reference>
<evidence type="ECO:0000313" key="1">
    <source>
        <dbReference type="EMBL" id="CAB4792795.1"/>
    </source>
</evidence>